<dbReference type="InterPro" id="IPR002818">
    <property type="entry name" value="DJ-1/PfpI"/>
</dbReference>
<gene>
    <name evidence="2" type="ORF">KL86DYS1_30416</name>
</gene>
<reference evidence="2" key="1">
    <citation type="submission" date="2016-04" db="EMBL/GenBank/DDBJ databases">
        <authorList>
            <person name="Evans L.H."/>
            <person name="Alamgir A."/>
            <person name="Owens N."/>
            <person name="Weber N.D."/>
            <person name="Virtaneva K."/>
            <person name="Barbian K."/>
            <person name="Babar A."/>
            <person name="Rosenke K."/>
        </authorList>
    </citation>
    <scope>NUCLEOTIDE SEQUENCE</scope>
    <source>
        <strain evidence="2">86-1</strain>
    </source>
</reference>
<dbReference type="Gene3D" id="3.40.50.880">
    <property type="match status" value="1"/>
</dbReference>
<name>A0A212JTQ5_9BACT</name>
<evidence type="ECO:0000313" key="2">
    <source>
        <dbReference type="EMBL" id="SBW02834.1"/>
    </source>
</evidence>
<feature type="domain" description="DJ-1/PfpI" evidence="1">
    <location>
        <begin position="3"/>
        <end position="170"/>
    </location>
</feature>
<sequence>MAKKVAVLVVNPVNGAGLFQYLEAFFENSIPYKTFAVAETTSVKTNSGINLQTDDVVANLKGHENEYDALVFACGDAIPEFAKNAEKQFNQDMLVVMKNFSEQDKILIGHCAAALLFDNLGIGNGKKVALHPFVKSMVKGCVGTDEKSVIDGNVYTAQTEDAIPSLIPGLLKALM</sequence>
<dbReference type="AlphaFoldDB" id="A0A212JTQ5"/>
<dbReference type="Pfam" id="PF01965">
    <property type="entry name" value="DJ-1_PfpI"/>
    <property type="match status" value="1"/>
</dbReference>
<dbReference type="EMBL" id="FLUM01000003">
    <property type="protein sequence ID" value="SBW02834.1"/>
    <property type="molecule type" value="Genomic_DNA"/>
</dbReference>
<dbReference type="SUPFAM" id="SSF52317">
    <property type="entry name" value="Class I glutamine amidotransferase-like"/>
    <property type="match status" value="1"/>
</dbReference>
<protein>
    <recommendedName>
        <fullName evidence="1">DJ-1/PfpI domain-containing protein</fullName>
    </recommendedName>
</protein>
<dbReference type="RefSeq" id="WP_296942249.1">
    <property type="nucleotide sequence ID" value="NZ_LT599032.1"/>
</dbReference>
<dbReference type="InterPro" id="IPR029062">
    <property type="entry name" value="Class_I_gatase-like"/>
</dbReference>
<evidence type="ECO:0000259" key="1">
    <source>
        <dbReference type="Pfam" id="PF01965"/>
    </source>
</evidence>
<proteinExistence type="predicted"/>
<accession>A0A212JTQ5</accession>
<organism evidence="2">
    <name type="scientific">uncultured Dysgonomonas sp</name>
    <dbReference type="NCBI Taxonomy" id="206096"/>
    <lineage>
        <taxon>Bacteria</taxon>
        <taxon>Pseudomonadati</taxon>
        <taxon>Bacteroidota</taxon>
        <taxon>Bacteroidia</taxon>
        <taxon>Bacteroidales</taxon>
        <taxon>Dysgonomonadaceae</taxon>
        <taxon>Dysgonomonas</taxon>
        <taxon>environmental samples</taxon>
    </lineage>
</organism>